<evidence type="ECO:0000313" key="11">
    <source>
        <dbReference type="Proteomes" id="UP001292094"/>
    </source>
</evidence>
<evidence type="ECO:0000256" key="7">
    <source>
        <dbReference type="ARBA" id="ARBA00023136"/>
    </source>
</evidence>
<dbReference type="PANTHER" id="PTHR21212">
    <property type="entry name" value="BERNARDINELLI-SEIP CONGENITAL LIPODYSTROPHY 2 HOMOLOG BSCL2 PROTEIN"/>
    <property type="match status" value="1"/>
</dbReference>
<dbReference type="Proteomes" id="UP001292094">
    <property type="component" value="Unassembled WGS sequence"/>
</dbReference>
<feature type="compositionally biased region" description="Polar residues" evidence="8">
    <location>
        <begin position="297"/>
        <end position="319"/>
    </location>
</feature>
<feature type="transmembrane region" description="Helical" evidence="9">
    <location>
        <begin position="234"/>
        <end position="261"/>
    </location>
</feature>
<keyword evidence="11" id="KW-1185">Reference proteome</keyword>
<name>A0AAE1QFL6_9EUCA</name>
<keyword evidence="7 9" id="KW-0472">Membrane</keyword>
<comment type="caution">
    <text evidence="10">The sequence shown here is derived from an EMBL/GenBank/DDBJ whole genome shotgun (WGS) entry which is preliminary data.</text>
</comment>
<dbReference type="GO" id="GO:0140042">
    <property type="term" value="P:lipid droplet formation"/>
    <property type="evidence" value="ECO:0007669"/>
    <property type="project" value="UniProtKB-ARBA"/>
</dbReference>
<dbReference type="EMBL" id="JAWZYT010000367">
    <property type="protein sequence ID" value="KAK4324367.1"/>
    <property type="molecule type" value="Genomic_DNA"/>
</dbReference>
<evidence type="ECO:0000256" key="3">
    <source>
        <dbReference type="ARBA" id="ARBA00022692"/>
    </source>
</evidence>
<dbReference type="Pfam" id="PF06775">
    <property type="entry name" value="Seipin"/>
    <property type="match status" value="1"/>
</dbReference>
<feature type="compositionally biased region" description="Acidic residues" evidence="8">
    <location>
        <begin position="377"/>
        <end position="389"/>
    </location>
</feature>
<dbReference type="GO" id="GO:0006629">
    <property type="term" value="P:lipid metabolic process"/>
    <property type="evidence" value="ECO:0007669"/>
    <property type="project" value="UniProtKB-KW"/>
</dbReference>
<feature type="transmembrane region" description="Helical" evidence="9">
    <location>
        <begin position="26"/>
        <end position="48"/>
    </location>
</feature>
<dbReference type="InterPro" id="IPR009617">
    <property type="entry name" value="Seipin"/>
</dbReference>
<dbReference type="PANTHER" id="PTHR21212:SF0">
    <property type="entry name" value="SEIPIN"/>
    <property type="match status" value="1"/>
</dbReference>
<feature type="compositionally biased region" description="Low complexity" evidence="8">
    <location>
        <begin position="276"/>
        <end position="290"/>
    </location>
</feature>
<dbReference type="GO" id="GO:0005789">
    <property type="term" value="C:endoplasmic reticulum membrane"/>
    <property type="evidence" value="ECO:0007669"/>
    <property type="project" value="UniProtKB-SubCell"/>
</dbReference>
<sequence length="401" mass="44861">MALLGSYIDDKRKAAWNYLQSWQSTVYSMVVLGATMVVIFWASVFLYISFYFTFMPQESVTWPIHFQYRSCVEQPGLCSNPTATVGVTDPVRGTVLVGGQQYRVVVDMDMPESLTNQKIGNDPTIPRPPGMFLLSMDMRSQDGKAMQRSSRSTMLRYKSPLLHTISTVVFAPFLLYGWQEEKQTVTVELFTQYEENPVTPLWEIGVEVASRHVEFYGATLRIHATFTGLRYLMYYYPMVAASIGIGICMIFLSTVVIVSWYQFSEPALMIQPQGRSSVSPATTTSTSTNTKVEKVTMKQTDPPSITAPTLPGLSTTVIKTSKGKESEADRRRGSEEGKDDQGDEDSSRSSEGDSFELVAPSQLKRAARVVGRRGLEAEEGEEEDVNEEDMVVRHRVQSVST</sequence>
<evidence type="ECO:0000313" key="10">
    <source>
        <dbReference type="EMBL" id="KAK4324367.1"/>
    </source>
</evidence>
<evidence type="ECO:0000256" key="9">
    <source>
        <dbReference type="SAM" id="Phobius"/>
    </source>
</evidence>
<evidence type="ECO:0000256" key="8">
    <source>
        <dbReference type="SAM" id="MobiDB-lite"/>
    </source>
</evidence>
<keyword evidence="4" id="KW-0256">Endoplasmic reticulum</keyword>
<reference evidence="10" key="1">
    <citation type="submission" date="2023-11" db="EMBL/GenBank/DDBJ databases">
        <title>Genome assemblies of two species of porcelain crab, Petrolisthes cinctipes and Petrolisthes manimaculis (Anomura: Porcellanidae).</title>
        <authorList>
            <person name="Angst P."/>
        </authorList>
    </citation>
    <scope>NUCLEOTIDE SEQUENCE</scope>
    <source>
        <strain evidence="10">PB745_02</strain>
        <tissue evidence="10">Gill</tissue>
    </source>
</reference>
<dbReference type="AlphaFoldDB" id="A0AAE1QFL6"/>
<proteinExistence type="predicted"/>
<evidence type="ECO:0000256" key="6">
    <source>
        <dbReference type="ARBA" id="ARBA00023098"/>
    </source>
</evidence>
<evidence type="ECO:0000256" key="2">
    <source>
        <dbReference type="ARBA" id="ARBA00022064"/>
    </source>
</evidence>
<accession>A0AAE1QFL6</accession>
<dbReference type="CDD" id="cd23995">
    <property type="entry name" value="Seipin_BSCL2_like"/>
    <property type="match status" value="1"/>
</dbReference>
<evidence type="ECO:0000256" key="4">
    <source>
        <dbReference type="ARBA" id="ARBA00022824"/>
    </source>
</evidence>
<evidence type="ECO:0000256" key="1">
    <source>
        <dbReference type="ARBA" id="ARBA00004477"/>
    </source>
</evidence>
<keyword evidence="6" id="KW-0443">Lipid metabolism</keyword>
<feature type="compositionally biased region" description="Basic and acidic residues" evidence="8">
    <location>
        <begin position="322"/>
        <end position="351"/>
    </location>
</feature>
<keyword evidence="5 9" id="KW-1133">Transmembrane helix</keyword>
<keyword evidence="3 9" id="KW-0812">Transmembrane</keyword>
<comment type="subcellular location">
    <subcellularLocation>
        <location evidence="1">Endoplasmic reticulum membrane</location>
        <topology evidence="1">Multi-pass membrane protein</topology>
    </subcellularLocation>
</comment>
<protein>
    <recommendedName>
        <fullName evidence="2">Seipin</fullName>
    </recommendedName>
</protein>
<gene>
    <name evidence="10" type="ORF">Pmani_004993</name>
</gene>
<organism evidence="10 11">
    <name type="scientific">Petrolisthes manimaculis</name>
    <dbReference type="NCBI Taxonomy" id="1843537"/>
    <lineage>
        <taxon>Eukaryota</taxon>
        <taxon>Metazoa</taxon>
        <taxon>Ecdysozoa</taxon>
        <taxon>Arthropoda</taxon>
        <taxon>Crustacea</taxon>
        <taxon>Multicrustacea</taxon>
        <taxon>Malacostraca</taxon>
        <taxon>Eumalacostraca</taxon>
        <taxon>Eucarida</taxon>
        <taxon>Decapoda</taxon>
        <taxon>Pleocyemata</taxon>
        <taxon>Anomura</taxon>
        <taxon>Galatheoidea</taxon>
        <taxon>Porcellanidae</taxon>
        <taxon>Petrolisthes</taxon>
    </lineage>
</organism>
<feature type="region of interest" description="Disordered" evidence="8">
    <location>
        <begin position="272"/>
        <end position="401"/>
    </location>
</feature>
<evidence type="ECO:0000256" key="5">
    <source>
        <dbReference type="ARBA" id="ARBA00022989"/>
    </source>
</evidence>